<dbReference type="AlphaFoldDB" id="J4DPA9"/>
<sequence>MRLLQYILWIQNIKEFKVWFVFFVSYCSKH</sequence>
<protein>
    <submittedName>
        <fullName evidence="1">Uncharacterized protein</fullName>
    </submittedName>
</protein>
<dbReference type="KEGG" id="tot:TOT_020000641"/>
<dbReference type="Proteomes" id="UP000003786">
    <property type="component" value="Chromosome 2"/>
</dbReference>
<evidence type="ECO:0000313" key="1">
    <source>
        <dbReference type="EMBL" id="BAM40384.1"/>
    </source>
</evidence>
<proteinExistence type="predicted"/>
<reference evidence="1 2" key="1">
    <citation type="journal article" date="2012" name="MBio">
        <title>Comparative genome analysis of three eukaryotic parasites with differing abilities to transform leukocytes reveals key mediators of Theileria-induced leukocyte transformation.</title>
        <authorList>
            <person name="Hayashida K."/>
            <person name="Hara Y."/>
            <person name="Abe T."/>
            <person name="Yamasaki C."/>
            <person name="Toyoda A."/>
            <person name="Kosuge T."/>
            <person name="Suzuki Y."/>
            <person name="Sato Y."/>
            <person name="Kawashima S."/>
            <person name="Katayama T."/>
            <person name="Wakaguri H."/>
            <person name="Inoue N."/>
            <person name="Homma K."/>
            <person name="Tada-Umezaki M."/>
            <person name="Yagi Y."/>
            <person name="Fujii Y."/>
            <person name="Habara T."/>
            <person name="Kanehisa M."/>
            <person name="Watanabe H."/>
            <person name="Ito K."/>
            <person name="Gojobori T."/>
            <person name="Sugawara H."/>
            <person name="Imanishi T."/>
            <person name="Weir W."/>
            <person name="Gardner M."/>
            <person name="Pain A."/>
            <person name="Shiels B."/>
            <person name="Hattori M."/>
            <person name="Nene V."/>
            <person name="Sugimoto C."/>
        </authorList>
    </citation>
    <scope>NUCLEOTIDE SEQUENCE [LARGE SCALE GENOMIC DNA]</scope>
    <source>
        <strain evidence="1 2">Shintoku</strain>
    </source>
</reference>
<organism evidence="1 2">
    <name type="scientific">Theileria orientalis strain Shintoku</name>
    <dbReference type="NCBI Taxonomy" id="869250"/>
    <lineage>
        <taxon>Eukaryota</taxon>
        <taxon>Sar</taxon>
        <taxon>Alveolata</taxon>
        <taxon>Apicomplexa</taxon>
        <taxon>Aconoidasida</taxon>
        <taxon>Piroplasmida</taxon>
        <taxon>Theileriidae</taxon>
        <taxon>Theileria</taxon>
    </lineage>
</organism>
<dbReference type="VEuPathDB" id="PiroplasmaDB:TOT_020000641"/>
<keyword evidence="2" id="KW-1185">Reference proteome</keyword>
<evidence type="ECO:0000313" key="2">
    <source>
        <dbReference type="Proteomes" id="UP000003786"/>
    </source>
</evidence>
<name>J4DPA9_THEOR</name>
<accession>J4DPA9</accession>
<dbReference type="GeneID" id="20714771"/>
<dbReference type="EMBL" id="AP011947">
    <property type="protein sequence ID" value="BAM40384.1"/>
    <property type="molecule type" value="Genomic_DNA"/>
</dbReference>
<gene>
    <name evidence="1" type="ORF">TOT_020000641</name>
</gene>
<dbReference type="RefSeq" id="XP_009690685.1">
    <property type="nucleotide sequence ID" value="XM_009692390.1"/>
</dbReference>